<dbReference type="PROSITE" id="PS51257">
    <property type="entry name" value="PROKAR_LIPOPROTEIN"/>
    <property type="match status" value="1"/>
</dbReference>
<accession>A0ABT2Y5H0</accession>
<proteinExistence type="predicted"/>
<comment type="caution">
    <text evidence="2">The sequence shown here is derived from an EMBL/GenBank/DDBJ whole genome shotgun (WGS) entry which is preliminary data.</text>
</comment>
<evidence type="ECO:0000313" key="2">
    <source>
        <dbReference type="EMBL" id="MCV2231707.1"/>
    </source>
</evidence>
<reference evidence="2" key="1">
    <citation type="submission" date="2022-09" db="EMBL/GenBank/DDBJ databases">
        <title>Novel Mycoplasma species identified in domestic and wild animals.</title>
        <authorList>
            <person name="Volokhov D.V."/>
            <person name="Furtak V.A."/>
            <person name="Zagorodnyaya T.A."/>
        </authorList>
    </citation>
    <scope>NUCLEOTIDE SEQUENCE</scope>
    <source>
        <strain evidence="2">Oakley</strain>
    </source>
</reference>
<feature type="signal peptide" evidence="1">
    <location>
        <begin position="1"/>
        <end position="24"/>
    </location>
</feature>
<dbReference type="EMBL" id="JAOVQM010000002">
    <property type="protein sequence ID" value="MCV2231707.1"/>
    <property type="molecule type" value="Genomic_DNA"/>
</dbReference>
<protein>
    <submittedName>
        <fullName evidence="2">Uncharacterized protein</fullName>
    </submittedName>
</protein>
<keyword evidence="3" id="KW-1185">Reference proteome</keyword>
<feature type="chain" id="PRO_5046900909" evidence="1">
    <location>
        <begin position="25"/>
        <end position="938"/>
    </location>
</feature>
<gene>
    <name evidence="2" type="ORF">N7548_02595</name>
</gene>
<evidence type="ECO:0000313" key="3">
    <source>
        <dbReference type="Proteomes" id="UP001177160"/>
    </source>
</evidence>
<name>A0ABT2Y5H0_9MOLU</name>
<dbReference type="RefSeq" id="WP_263607858.1">
    <property type="nucleotide sequence ID" value="NZ_JAOVQM010000002.1"/>
</dbReference>
<sequence>MNKTNLIKKLAALVLLTTFAVTLAACGSDSLSTPYGSLGSTVYLSGDGYSITEKQLYQEMRLSSSSVLVEMIEKTLYADELAMIEANPATYAEDLLNFANEAIFGTSDMEELKDLDSKTISTKVKSFVDSFYLANATVTEGDIDVVDFENHSAAILDYYKLNVAKKIYAREILLEEVEDKDSSSYIDIDEDLATYFDNSVKNNYDVSAITIRFVNLNEANATLRRFNLKAYRSQLYVLQDPRVSVVTGRAATALSDLGIANTGSISEADYRKFYDKYSINPDAGSDSDVALTQDETLVKFLEIYNYIYSFRDPVNTNYTVDSILADLDNVPFTKAYEDFTNTSLRTYIYNTLGTAEGETRFTASPRLSGSNYFLVYKLKDHNEAVLEWMDEDEEFIVYNEAGQLTAKAEEIYDEVFDAKLTTSYISTKATERLNEADVVIYDELVQLYLAQSFSEVKLASKSSKTLIAKVNDTEITVDAFYAQLEKRLGVSVAIDMAIRQTLKASDYVDTITDEKMDEYRKNIETIIKQFGQDYYASSGYPASMGRKNFLMLAFRATSIDEAIQNVYVAAALEDAYLKDLEAQYGDSIYQTLADYANRLREQYFSLSSSHLLVYVDMDENDSPDDPAEYFDTLDAQELADFQALLVEFMVTIHDKALTYSSISTGLNAIVEEYNTAGRIAPQSCTVPPLDVTPECKWSEYKSAGLNLKFENLSAITNSTNTIGSTSKLDDAFYAGAKEIYAQVKAEYDANNSFPSQWLQSSPADYTQVLETAFGWHLILATGGSVSSSAQFTADDDSKANDSDEYMIYEHIEYTDAAGEKYYLNAYSDSDAISANQVQIYLNEVDSEYGVENLPSNVSSAITAYFAPVYAKYTGSQNQLNLLYRLLDSTNYNFASAENNVKAERLVEINQDQFFSYVFDNVEFNEVYGDWWTSFPHQN</sequence>
<evidence type="ECO:0000256" key="1">
    <source>
        <dbReference type="SAM" id="SignalP"/>
    </source>
</evidence>
<dbReference type="Proteomes" id="UP001177160">
    <property type="component" value="Unassembled WGS sequence"/>
</dbReference>
<organism evidence="2 3">
    <name type="scientific">Paracholeplasma manati</name>
    <dbReference type="NCBI Taxonomy" id="591373"/>
    <lineage>
        <taxon>Bacteria</taxon>
        <taxon>Bacillati</taxon>
        <taxon>Mycoplasmatota</taxon>
        <taxon>Mollicutes</taxon>
        <taxon>Acholeplasmatales</taxon>
        <taxon>Acholeplasmataceae</taxon>
        <taxon>Paracholeplasma</taxon>
    </lineage>
</organism>
<keyword evidence="1" id="KW-0732">Signal</keyword>